<keyword evidence="2" id="KW-1185">Reference proteome</keyword>
<gene>
    <name evidence="1" type="ORF">I6N95_14995</name>
</gene>
<accession>A0A940PCK6</accession>
<dbReference type="InterPro" id="IPR008316">
    <property type="entry name" value="UCP029876"/>
</dbReference>
<name>A0A940PCK6_9ENTE</name>
<evidence type="ECO:0000313" key="2">
    <source>
        <dbReference type="Proteomes" id="UP000674938"/>
    </source>
</evidence>
<organism evidence="1 2">
    <name type="scientific">Vagococcus allomyrinae</name>
    <dbReference type="NCBI Taxonomy" id="2794353"/>
    <lineage>
        <taxon>Bacteria</taxon>
        <taxon>Bacillati</taxon>
        <taxon>Bacillota</taxon>
        <taxon>Bacilli</taxon>
        <taxon>Lactobacillales</taxon>
        <taxon>Enterococcaceae</taxon>
        <taxon>Vagococcus</taxon>
    </lineage>
</organism>
<sequence length="120" mass="13973">MKSHNIVDYFKQVRADKIEYRAHMARVKELPKDYQIVFEEVQKFLWQFTAGDGMDMMVGMFALVDFFEEGASNHVPILQLVGEDVGTFAENTLHEMQARTSVNELKQKMNQRIAKKLSEE</sequence>
<comment type="caution">
    <text evidence="1">The sequence shown here is derived from an EMBL/GenBank/DDBJ whole genome shotgun (WGS) entry which is preliminary data.</text>
</comment>
<dbReference type="SUPFAM" id="SSF158560">
    <property type="entry name" value="BH3980-like"/>
    <property type="match status" value="1"/>
</dbReference>
<reference evidence="1" key="1">
    <citation type="submission" date="2020-12" db="EMBL/GenBank/DDBJ databases">
        <title>Vagococcus allomyrinae sp. nov. and Enterococcus lavae sp. nov., isolated from the larvae of Allomyrina dichotoma.</title>
        <authorList>
            <person name="Lee S.D."/>
        </authorList>
    </citation>
    <scope>NUCLEOTIDE SEQUENCE</scope>
    <source>
        <strain evidence="1">BWB3-3</strain>
    </source>
</reference>
<dbReference type="EMBL" id="JAEEGA010000009">
    <property type="protein sequence ID" value="MBP1042325.1"/>
    <property type="molecule type" value="Genomic_DNA"/>
</dbReference>
<evidence type="ECO:0000313" key="1">
    <source>
        <dbReference type="EMBL" id="MBP1042325.1"/>
    </source>
</evidence>
<dbReference type="Gene3D" id="1.10.1900.10">
    <property type="entry name" value="c-terminal domain of poly(a) binding protein"/>
    <property type="match status" value="1"/>
</dbReference>
<protein>
    <submittedName>
        <fullName evidence="1">DUF1048 domain-containing protein</fullName>
    </submittedName>
</protein>
<dbReference type="Pfam" id="PF06304">
    <property type="entry name" value="DUF1048"/>
    <property type="match status" value="1"/>
</dbReference>
<dbReference type="Proteomes" id="UP000674938">
    <property type="component" value="Unassembled WGS sequence"/>
</dbReference>
<dbReference type="AlphaFoldDB" id="A0A940PCK6"/>
<proteinExistence type="predicted"/>
<dbReference type="RefSeq" id="WP_209529385.1">
    <property type="nucleotide sequence ID" value="NZ_JAEEGA010000009.1"/>
</dbReference>